<dbReference type="InterPro" id="IPR058568">
    <property type="entry name" value="Ig_TRAPPC9_Trs120_4th"/>
</dbReference>
<evidence type="ECO:0000256" key="3">
    <source>
        <dbReference type="SAM" id="MobiDB-lite"/>
    </source>
</evidence>
<dbReference type="EMBL" id="HG793131">
    <property type="protein sequence ID" value="CDK29725.1"/>
    <property type="molecule type" value="Genomic_DNA"/>
</dbReference>
<dbReference type="GO" id="GO:0005802">
    <property type="term" value="C:trans-Golgi network"/>
    <property type="evidence" value="ECO:0007669"/>
    <property type="project" value="TreeGrafter"/>
</dbReference>
<evidence type="ECO:0000259" key="5">
    <source>
        <dbReference type="Pfam" id="PF26251"/>
    </source>
</evidence>
<dbReference type="PANTHER" id="PTHR21512">
    <property type="entry name" value="TRAFFICKING PROTEIN PARTICLE COMPLEX SUBUNIT 9"/>
    <property type="match status" value="1"/>
</dbReference>
<evidence type="ECO:0000259" key="8">
    <source>
        <dbReference type="Pfam" id="PF26283"/>
    </source>
</evidence>
<dbReference type="OrthoDB" id="27962at2759"/>
<keyword evidence="2" id="KW-0333">Golgi apparatus</keyword>
<organism evidence="9 10">
    <name type="scientific">Kuraishia capsulata CBS 1993</name>
    <dbReference type="NCBI Taxonomy" id="1382522"/>
    <lineage>
        <taxon>Eukaryota</taxon>
        <taxon>Fungi</taxon>
        <taxon>Dikarya</taxon>
        <taxon>Ascomycota</taxon>
        <taxon>Saccharomycotina</taxon>
        <taxon>Pichiomycetes</taxon>
        <taxon>Pichiales</taxon>
        <taxon>Pichiaceae</taxon>
        <taxon>Kuraishia</taxon>
    </lineage>
</organism>
<dbReference type="InterPro" id="IPR058565">
    <property type="entry name" value="Ig_TRAPPC9_Trs120_1st"/>
</dbReference>
<dbReference type="Pfam" id="PF26283">
    <property type="entry name" value="Ig_TRAPPC9-Trs120_4th"/>
    <property type="match status" value="1"/>
</dbReference>
<accession>W6MXZ1</accession>
<protein>
    <submittedName>
        <fullName evidence="9">Uncharacterized protein</fullName>
    </submittedName>
</protein>
<gene>
    <name evidence="9" type="ORF">KUCA_T00005718001</name>
</gene>
<proteinExistence type="predicted"/>
<dbReference type="InterPro" id="IPR058567">
    <property type="entry name" value="Ig_TRAPPC9_Trs120_3rd"/>
</dbReference>
<dbReference type="Pfam" id="PF08626">
    <property type="entry name" value="TRAPPC9-Trs120"/>
    <property type="match status" value="1"/>
</dbReference>
<name>W6MXZ1_9ASCO</name>
<feature type="domain" description="Trs120/TRAPPC9 first Ig-like" evidence="6">
    <location>
        <begin position="601"/>
        <end position="741"/>
    </location>
</feature>
<dbReference type="RefSeq" id="XP_022461708.1">
    <property type="nucleotide sequence ID" value="XM_022601719.1"/>
</dbReference>
<evidence type="ECO:0000256" key="2">
    <source>
        <dbReference type="ARBA" id="ARBA00023034"/>
    </source>
</evidence>
<feature type="domain" description="Trs120/TRAPPC9 fourth Ig-like" evidence="8">
    <location>
        <begin position="1124"/>
        <end position="1243"/>
    </location>
</feature>
<feature type="region of interest" description="Disordered" evidence="3">
    <location>
        <begin position="314"/>
        <end position="340"/>
    </location>
</feature>
<evidence type="ECO:0000256" key="1">
    <source>
        <dbReference type="ARBA" id="ARBA00004555"/>
    </source>
</evidence>
<feature type="domain" description="Trs120/TRAPPC9 TPR region" evidence="5">
    <location>
        <begin position="354"/>
        <end position="584"/>
    </location>
</feature>
<dbReference type="HOGENOM" id="CLU_002231_1_0_1"/>
<dbReference type="InterPro" id="IPR013935">
    <property type="entry name" value="Trs120_TRAPPC9"/>
</dbReference>
<keyword evidence="10" id="KW-1185">Reference proteome</keyword>
<dbReference type="GeneID" id="34523096"/>
<evidence type="ECO:0000259" key="6">
    <source>
        <dbReference type="Pfam" id="PF26254"/>
    </source>
</evidence>
<dbReference type="AlphaFoldDB" id="W6MXZ1"/>
<sequence>MQDCYSFVVPAMVKTLVLPLNNIQRGDFEKYYGMLDRTREIRLVDLTPSQGLFNPQGYPHGRILYDHKLRDTYSESLFLQDLEPFRRTFLVFGLVKYDPELSTTELKVLMSSLQREYPNVVSQVIVIFECPEEDQLGQIPGVFKHKGNQGDNQTNMETLVCDITSYFISALSSYAVSYQHMTLRSPGEFQTGNTATGLRNYDTASLEKQKKRYSTFDVNSTTAQDKNRAMRAKGRRNKLMGNFYLLIGRLSDALKEFCDALIILKSSNDCLWMASALEGLAVCIIILTYLDVPFTLPATVHSLLVGRETSTSQLLVSPSSSPRTSFQSVHSTSRNSPSLPTAAPNTIQYSLATVPELISKIYHKVVFYYRLSSASPEDFVPSLVYYESLLRYVKFLTLMAVSGELSPLTLRSLVRGLPLEESGDTIDVNLKAEILAYAQDFSKPEFFALNILDRCRLYDNLVPVYTDLNLHRKRSLLIKQLIDTILPKSTKLSTRDKIVYNSEGIPELLENVLKTFGVDPKTENEFQFQWVSIQKSFLFRCIELCEYLDETESSSNYALFLLKHFRKVLSEQEQRRVFEVVQRLGSNTTSNYWDVHLVENAVPINHSLPSVPHRRSAGTTDNNPIYNPFSKQENEEVPILVQQEVFEATVTFANPYAFEISISEIEFCANDPEFVLETLLNPKVSSAGLAEAVEGKGTVVVKPYSRVMLSIFGIPKSHGSLEIDAIAASVAGCKKQKFQIGLAKVGAFNAKVDGTYGAFTSEDITIQSKTLKFEVIPPQPLLSLVDVTLSNNWVMLLEGESKYFDIILQNFSKTSANELVSTFMDSTVEPLNMALSNKWSLPANEVYEIEYYLTKRPAYKILNKDSLQLIEGLEKFAINMEIIGKRGMKESSICFEYANVDIAASEAFTRKLNIPINVTVYPSIELLGCDIYPILYDLPSFNELDSNEEHWKFLREVKDQQGCLSDYCLLALDVKNSWGQKLQVSLDYMGHDIDSEEVETETEWKRTPAFSSNFAISTGRTKTVLVPVKRIDFCTERLDRPIPGLANKQFIIDKKMPRAEQQFMRAAFWYRLELLRNLRGSWKVIDEVQLDEQGKEGSRFGQIDLRSIRLSSKMVSILEVEKIEIKLRLLNGSGDEVSLEKIALNEFYTVEATVVNRSSVPVKGMFRHVPTLHSQHPSVEKRILFNGVLQRSIGDAISPGSSKSFELGFVVLVRGEYEWGAIFDEMPLSPGQTTFAKGTQHVLRRSLVFNAN</sequence>
<evidence type="ECO:0000259" key="7">
    <source>
        <dbReference type="Pfam" id="PF26282"/>
    </source>
</evidence>
<dbReference type="Pfam" id="PF26254">
    <property type="entry name" value="Ig_TRAPPC9-Trs120_1st"/>
    <property type="match status" value="1"/>
</dbReference>
<dbReference type="InterPro" id="IPR058564">
    <property type="entry name" value="TPR_TRAPPC9_Trs120"/>
</dbReference>
<evidence type="ECO:0000313" key="10">
    <source>
        <dbReference type="Proteomes" id="UP000019384"/>
    </source>
</evidence>
<feature type="domain" description="Trs120/TRAPPC9 third Ig-like" evidence="7">
    <location>
        <begin position="924"/>
        <end position="1118"/>
    </location>
</feature>
<dbReference type="Proteomes" id="UP000019384">
    <property type="component" value="Unassembled WGS sequence"/>
</dbReference>
<feature type="compositionally biased region" description="Polar residues" evidence="3">
    <location>
        <begin position="323"/>
        <end position="340"/>
    </location>
</feature>
<reference evidence="9" key="2">
    <citation type="submission" date="2014-02" db="EMBL/GenBank/DDBJ databases">
        <title>Complete DNA sequence of /Kuraishia capsulata/ illustrates novel genomic features among budding yeasts (/Saccharomycotina/).</title>
        <authorList>
            <person name="Morales L."/>
            <person name="Noel B."/>
            <person name="Porcel B."/>
            <person name="Marcet-Houben M."/>
            <person name="Hullo M-F."/>
            <person name="Sacerdot C."/>
            <person name="Tekaia F."/>
            <person name="Leh-Louis V."/>
            <person name="Despons L."/>
            <person name="Khanna V."/>
            <person name="Aury J-M."/>
            <person name="Barbe V."/>
            <person name="Couloux A."/>
            <person name="Labadie K."/>
            <person name="Pelletier E."/>
            <person name="Souciet J-L."/>
            <person name="Boekhout T."/>
            <person name="Gabaldon T."/>
            <person name="Wincker P."/>
            <person name="Dujon B."/>
        </authorList>
    </citation>
    <scope>NUCLEOTIDE SEQUENCE</scope>
    <source>
        <strain evidence="9">CBS 1993</strain>
    </source>
</reference>
<evidence type="ECO:0000313" key="9">
    <source>
        <dbReference type="EMBL" id="CDK29725.1"/>
    </source>
</evidence>
<reference evidence="9" key="1">
    <citation type="submission" date="2013-12" db="EMBL/GenBank/DDBJ databases">
        <authorList>
            <person name="Genoscope - CEA"/>
        </authorList>
    </citation>
    <scope>NUCLEOTIDE SEQUENCE</scope>
    <source>
        <strain evidence="9">CBS 1993</strain>
    </source>
</reference>
<dbReference type="STRING" id="1382522.W6MXZ1"/>
<dbReference type="Pfam" id="PF26280">
    <property type="entry name" value="Ig_TRAPPC9-Trs120_2nd"/>
    <property type="match status" value="1"/>
</dbReference>
<feature type="domain" description="Trs120/TRAPPC9 N-terminal" evidence="4">
    <location>
        <begin position="5"/>
        <end position="298"/>
    </location>
</feature>
<dbReference type="InterPro" id="IPR058563">
    <property type="entry name" value="Trs120_TRAPPC9_N"/>
</dbReference>
<dbReference type="PANTHER" id="PTHR21512:SF5">
    <property type="entry name" value="TRAFFICKING PROTEIN PARTICLE COMPLEX SUBUNIT 9"/>
    <property type="match status" value="1"/>
</dbReference>
<dbReference type="Pfam" id="PF26251">
    <property type="entry name" value="TPR_TRAPPC9-Trs120"/>
    <property type="match status" value="1"/>
</dbReference>
<evidence type="ECO:0000259" key="4">
    <source>
        <dbReference type="Pfam" id="PF08626"/>
    </source>
</evidence>
<dbReference type="Pfam" id="PF26282">
    <property type="entry name" value="Ig_TRAPPC9-Trs120_3rd"/>
    <property type="match status" value="1"/>
</dbReference>
<comment type="subcellular location">
    <subcellularLocation>
        <location evidence="1">Golgi apparatus</location>
    </subcellularLocation>
</comment>